<evidence type="ECO:0000256" key="1">
    <source>
        <dbReference type="SAM" id="SignalP"/>
    </source>
</evidence>
<sequence>MKYKLTLLLAFFAMASFAQSQLQVLKKPQWNTVSASDSRYGTRLNLADDNVAMIVNVPKADFAVVTIDNKLQQKWMVTLEGFPMAMGKFKGNILVVAATDHSDSKSFTNTFIGYLIEEKTGKVITKKNIYNGTSDYMEEPQFFFAKDGSYFKMTVRLTAMKKKSRVNSTLLPLVTYLSNLGTDKDFATTVDYNLIDFDSQLEQAQKTTPIMPVGETWDAYCAEDGTLLLLTRDSKLAQCNLAFYTSGKREPLKTITVPVDFYKKTRGGNVQFASSETPLVYYFSLVYQNANQDASLLVAKIDFRDNTTTIEKEIMDKAHTKELIKSFVVVNKKFDDIYFSSAYLDVKSIKEYGNQVLVAISPNYTVSYQRSSYNADESVLLNVYDQKLKQQYHQFIPRYYGSLKGEGSQIAFSLKGDLLRMVANQKRGLGAVTTRYAEMDMKSGKILKLIELPKDDIRNQYYADTEAMWWQDSSFTLPFVERKGWFSDKVDMQFLQLSY</sequence>
<gene>
    <name evidence="2" type="ORF">VRU48_08250</name>
</gene>
<keyword evidence="1" id="KW-0732">Signal</keyword>
<keyword evidence="3" id="KW-1185">Reference proteome</keyword>
<evidence type="ECO:0000313" key="3">
    <source>
        <dbReference type="Proteomes" id="UP001336835"/>
    </source>
</evidence>
<protein>
    <recommendedName>
        <fullName evidence="4">S9 family peptidase</fullName>
    </recommendedName>
</protein>
<evidence type="ECO:0008006" key="4">
    <source>
        <dbReference type="Google" id="ProtNLM"/>
    </source>
</evidence>
<dbReference type="RefSeq" id="WP_330107447.1">
    <property type="nucleotide sequence ID" value="NZ_JAZDQT010000001.1"/>
</dbReference>
<evidence type="ECO:0000313" key="2">
    <source>
        <dbReference type="EMBL" id="MEE1945095.1"/>
    </source>
</evidence>
<reference evidence="2 3" key="1">
    <citation type="submission" date="2024-01" db="EMBL/GenBank/DDBJ databases">
        <title>Pedobacter sp. nov., isolated from fresh soil.</title>
        <authorList>
            <person name="Le N.T.T."/>
        </authorList>
    </citation>
    <scope>NUCLEOTIDE SEQUENCE [LARGE SCALE GENOMIC DNA]</scope>
    <source>
        <strain evidence="2 3">KR3-3</strain>
    </source>
</reference>
<dbReference type="Proteomes" id="UP001336835">
    <property type="component" value="Unassembled WGS sequence"/>
</dbReference>
<comment type="caution">
    <text evidence="2">The sequence shown here is derived from an EMBL/GenBank/DDBJ whole genome shotgun (WGS) entry which is preliminary data.</text>
</comment>
<proteinExistence type="predicted"/>
<name>A0ABU7I6J2_9SPHI</name>
<feature type="chain" id="PRO_5045215168" description="S9 family peptidase" evidence="1">
    <location>
        <begin position="21"/>
        <end position="499"/>
    </location>
</feature>
<accession>A0ABU7I6J2</accession>
<dbReference type="EMBL" id="JAZDQT010000001">
    <property type="protein sequence ID" value="MEE1945095.1"/>
    <property type="molecule type" value="Genomic_DNA"/>
</dbReference>
<feature type="signal peptide" evidence="1">
    <location>
        <begin position="1"/>
        <end position="20"/>
    </location>
</feature>
<organism evidence="2 3">
    <name type="scientific">Pedobacter albus</name>
    <dbReference type="NCBI Taxonomy" id="3113905"/>
    <lineage>
        <taxon>Bacteria</taxon>
        <taxon>Pseudomonadati</taxon>
        <taxon>Bacteroidota</taxon>
        <taxon>Sphingobacteriia</taxon>
        <taxon>Sphingobacteriales</taxon>
        <taxon>Sphingobacteriaceae</taxon>
        <taxon>Pedobacter</taxon>
    </lineage>
</organism>